<organism evidence="2 3">
    <name type="scientific">Bacillus cytotoxicus</name>
    <dbReference type="NCBI Taxonomy" id="580165"/>
    <lineage>
        <taxon>Bacteria</taxon>
        <taxon>Bacillati</taxon>
        <taxon>Bacillota</taxon>
        <taxon>Bacilli</taxon>
        <taxon>Bacillales</taxon>
        <taxon>Bacillaceae</taxon>
        <taxon>Bacillus</taxon>
        <taxon>Bacillus cereus group</taxon>
    </lineage>
</organism>
<protein>
    <recommendedName>
        <fullName evidence="1">YpoC-like domain-containing protein</fullName>
    </recommendedName>
</protein>
<dbReference type="InterPro" id="IPR048427">
    <property type="entry name" value="YpoC"/>
</dbReference>
<accession>A0AAX2CF29</accession>
<name>A0AAX2CF29_9BACI</name>
<sequence>MENRVVEIPPEFQCEPFFKESETKIVYTCSQSFEELIQNTYFLFDIEQKYQPWRKIEKSIPAVLQMWANKKEALSKLFKERKRNEAKAPMIHFSAYLLSILYWMNEKRISSLKDIKQDTEKLKLQPVNFMERYAFIIEQPNHYQSYIQLTQLYIEIEKIYAKNMMIKKKSLS</sequence>
<dbReference type="Proteomes" id="UP000242164">
    <property type="component" value="Unassembled WGS sequence"/>
</dbReference>
<feature type="domain" description="YpoC-like" evidence="1">
    <location>
        <begin position="57"/>
        <end position="168"/>
    </location>
</feature>
<gene>
    <name evidence="2" type="ORF">BCB44BAC_01415</name>
</gene>
<dbReference type="Pfam" id="PF21747">
    <property type="entry name" value="YpoC"/>
    <property type="match status" value="1"/>
</dbReference>
<comment type="caution">
    <text evidence="2">The sequence shown here is derived from an EMBL/GenBank/DDBJ whole genome shotgun (WGS) entry which is preliminary data.</text>
</comment>
<evidence type="ECO:0000313" key="2">
    <source>
        <dbReference type="EMBL" id="SCL88740.1"/>
    </source>
</evidence>
<dbReference type="AlphaFoldDB" id="A0AAX2CF29"/>
<reference evidence="2 3" key="1">
    <citation type="submission" date="2016-08" db="EMBL/GenBank/DDBJ databases">
        <authorList>
            <person name="Loux V."/>
            <person name="Rue O."/>
        </authorList>
    </citation>
    <scope>NUCLEOTIDE SEQUENCE [LARGE SCALE GENOMIC DNA]</scope>
    <source>
        <strain evidence="2 3">AFSSA_08CEB44bac</strain>
    </source>
</reference>
<dbReference type="EMBL" id="FMIK01000019">
    <property type="protein sequence ID" value="SCL88740.1"/>
    <property type="molecule type" value="Genomic_DNA"/>
</dbReference>
<evidence type="ECO:0000259" key="1">
    <source>
        <dbReference type="Pfam" id="PF21747"/>
    </source>
</evidence>
<evidence type="ECO:0000313" key="3">
    <source>
        <dbReference type="Proteomes" id="UP000242164"/>
    </source>
</evidence>
<proteinExistence type="predicted"/>
<dbReference type="RefSeq" id="WP_012093760.1">
    <property type="nucleotide sequence ID" value="NZ_CP024096.1"/>
</dbReference>
<dbReference type="GeneID" id="33896619"/>